<proteinExistence type="predicted"/>
<dbReference type="SUPFAM" id="SSF55486">
    <property type="entry name" value="Metalloproteases ('zincins'), catalytic domain"/>
    <property type="match status" value="1"/>
</dbReference>
<dbReference type="InterPro" id="IPR022603">
    <property type="entry name" value="DUF3152"/>
</dbReference>
<evidence type="ECO:0000259" key="1">
    <source>
        <dbReference type="Pfam" id="PF11350"/>
    </source>
</evidence>
<gene>
    <name evidence="2" type="ORF">U6N30_29560</name>
</gene>
<dbReference type="RefSeq" id="WP_324275079.1">
    <property type="nucleotide sequence ID" value="NZ_CP141261.1"/>
</dbReference>
<evidence type="ECO:0000313" key="3">
    <source>
        <dbReference type="Proteomes" id="UP001324287"/>
    </source>
</evidence>
<organism evidence="2 3">
    <name type="scientific">Blastococcus brunescens</name>
    <dbReference type="NCBI Taxonomy" id="1564165"/>
    <lineage>
        <taxon>Bacteria</taxon>
        <taxon>Bacillati</taxon>
        <taxon>Actinomycetota</taxon>
        <taxon>Actinomycetes</taxon>
        <taxon>Geodermatophilales</taxon>
        <taxon>Geodermatophilaceae</taxon>
        <taxon>Blastococcus</taxon>
    </lineage>
</organism>
<dbReference type="Proteomes" id="UP001324287">
    <property type="component" value="Chromosome"/>
</dbReference>
<dbReference type="Pfam" id="PF08310">
    <property type="entry name" value="LGFP"/>
    <property type="match status" value="2"/>
</dbReference>
<protein>
    <submittedName>
        <fullName evidence="2">DUF3152 domain-containing protein</fullName>
    </submittedName>
</protein>
<name>A0ABZ1AYV5_9ACTN</name>
<dbReference type="InterPro" id="IPR024079">
    <property type="entry name" value="MetalloPept_cat_dom_sf"/>
</dbReference>
<reference evidence="2 3" key="1">
    <citation type="submission" date="2023-12" db="EMBL/GenBank/DDBJ databases">
        <title>Blastococcus brunescens sp. nov., an actonobacterium isolated from sandstone collected in sahara desert.</title>
        <authorList>
            <person name="Gtari M."/>
            <person name="Ghodhbane F."/>
        </authorList>
    </citation>
    <scope>NUCLEOTIDE SEQUENCE [LARGE SCALE GENOMIC DNA]</scope>
    <source>
        <strain evidence="2 3">BMG 8361</strain>
    </source>
</reference>
<feature type="domain" description="DUF3152" evidence="1">
    <location>
        <begin position="34"/>
        <end position="183"/>
    </location>
</feature>
<sequence>MTSSTTPPRRCAVPRSLGTLGVLVLTVTALVLVTGPPASAAERTYTYTVSTQGSVQGDVNHFAAVARQTLADSRGWTVGGSIAFQQVASGGDFDLILASPQVVGNASPGCSSQWSCRVGRSVYINDDRWRLATGSWPHGLGHYQQYVILHEVGHWLGLPHTDCPTPGRTAWVMQQQSISLQDCRANVWPVIEERERVARHHGVGVIWTGIEHRYRQLGQQAGPLGVPVSWIQPVGDGAGWFQTFSGSHGASIFWSPSTGAQETHGAIRGLYGQLGWLWGPLGYPTSPMVQVDDGGWYQHYAGSGGGSIFWTAGTGAHEVYGPIRARYAQLGWHKGELGYPVSGVHAVAGGSQVDFQRGSIRLDDATGQTEVVRTP</sequence>
<dbReference type="EMBL" id="CP141261">
    <property type="protein sequence ID" value="WRL63746.1"/>
    <property type="molecule type" value="Genomic_DNA"/>
</dbReference>
<dbReference type="InterPro" id="IPR013207">
    <property type="entry name" value="LGFP"/>
</dbReference>
<evidence type="ECO:0000313" key="2">
    <source>
        <dbReference type="EMBL" id="WRL63746.1"/>
    </source>
</evidence>
<dbReference type="Pfam" id="PF11350">
    <property type="entry name" value="DUF3152"/>
    <property type="match status" value="1"/>
</dbReference>
<dbReference type="Gene3D" id="3.40.390.10">
    <property type="entry name" value="Collagenase (Catalytic Domain)"/>
    <property type="match status" value="1"/>
</dbReference>
<keyword evidence="3" id="KW-1185">Reference proteome</keyword>
<accession>A0ABZ1AYV5</accession>